<evidence type="ECO:0000313" key="3">
    <source>
        <dbReference type="Proteomes" id="UP001530293"/>
    </source>
</evidence>
<feature type="region of interest" description="Disordered" evidence="1">
    <location>
        <begin position="1"/>
        <end position="149"/>
    </location>
</feature>
<keyword evidence="3" id="KW-1185">Reference proteome</keyword>
<feature type="compositionally biased region" description="Basic and acidic residues" evidence="1">
    <location>
        <begin position="114"/>
        <end position="127"/>
    </location>
</feature>
<feature type="compositionally biased region" description="Polar residues" evidence="1">
    <location>
        <begin position="465"/>
        <end position="475"/>
    </location>
</feature>
<evidence type="ECO:0000313" key="2">
    <source>
        <dbReference type="EMBL" id="KAL3765340.1"/>
    </source>
</evidence>
<dbReference type="AlphaFoldDB" id="A0ABD3MMS9"/>
<accession>A0ABD3MMS9</accession>
<feature type="compositionally biased region" description="Low complexity" evidence="1">
    <location>
        <begin position="399"/>
        <end position="419"/>
    </location>
</feature>
<feature type="region of interest" description="Disordered" evidence="1">
    <location>
        <begin position="334"/>
        <end position="424"/>
    </location>
</feature>
<feature type="compositionally biased region" description="Low complexity" evidence="1">
    <location>
        <begin position="448"/>
        <end position="464"/>
    </location>
</feature>
<comment type="caution">
    <text evidence="2">The sequence shown here is derived from an EMBL/GenBank/DDBJ whole genome shotgun (WGS) entry which is preliminary data.</text>
</comment>
<feature type="compositionally biased region" description="Polar residues" evidence="1">
    <location>
        <begin position="57"/>
        <end position="66"/>
    </location>
</feature>
<gene>
    <name evidence="2" type="ORF">ACHAWU_002258</name>
</gene>
<sequence length="851" mass="91463">MTHPLPTSPVQSFTYIGSFTVETEDEDDDVPYIPPSPTDHHDDDSGDDDGSSIVHDTPTSIDNDYNSSVVDEDDADEDGGRCIDHTALLLGGDEYEEEEEDDEREWNASFSLDELERNNDSDGRIDEDLVEEEPQSPPHAEDDDDDHHRELNYNDFAEHEQEDEHNCTSNFLNLDDGMIAPNHLTVSSLSDTIPSTNNTAPTMSTTTTMQRVHPPPPPSSRHQQVLRHASSLPTTIYSVTPPPPTTSYPSLRRHDTTPYNIIPSSEQPSMIQNDVWRREEEEQQAYSTMPRKKINTFENKKKLATMKALAMKERASSALVSRATRAKDKLKGKMTLSSKNAPVQIGDDDNGDDRFQNQQSTMEISTRDHDNRINNTTLVSPSSLSSNLPTPCSNIKTKTPMSRTISSLSSSDTPSPKTSYYGSLSQRARRAKVKALGTMNVVLAATVSSTSSATSSSTSTSSSSMIRRQPQQQSNNDKKLTKQHIIDTVFSMEDEDNMSDIPSVLNSEGPNSIQDVSYDGSSIAMGSVRSSGGRGDRSIINNNNTVYSTPNMKRGARKNGGGNNGVGIDHRNHNGMDETVTADMISPSHIYSPEQILANLSSISSRNVDTTATSSTAAASCNSIDGDGFLISPSSASGIHRRWNEEEDGGGGDIASSSSQAAILPTVGSAVSSEGGGSTFDPNSFLFLSPLSDHDVDDPDYGMPFLLSRSNSHNAVVMDSTPIIRPSAVCLVSSPPPPPPPGPPISTSTSTSDNIKSSIMKSTSSSPSPTMSSGKKLLLRFPPSPRVVPSPKLLPPSGKMIMKKMKLGGVGGGAGGSGGSSGVVNVKYGSCLNATSRAPPLIQNRAQSSTF</sequence>
<feature type="region of interest" description="Disordered" evidence="1">
    <location>
        <begin position="234"/>
        <end position="253"/>
    </location>
</feature>
<feature type="region of interest" description="Disordered" evidence="1">
    <location>
        <begin position="189"/>
        <end position="223"/>
    </location>
</feature>
<organism evidence="2 3">
    <name type="scientific">Discostella pseudostelligera</name>
    <dbReference type="NCBI Taxonomy" id="259834"/>
    <lineage>
        <taxon>Eukaryota</taxon>
        <taxon>Sar</taxon>
        <taxon>Stramenopiles</taxon>
        <taxon>Ochrophyta</taxon>
        <taxon>Bacillariophyta</taxon>
        <taxon>Coscinodiscophyceae</taxon>
        <taxon>Thalassiosirophycidae</taxon>
        <taxon>Stephanodiscales</taxon>
        <taxon>Stephanodiscaceae</taxon>
        <taxon>Discostella</taxon>
    </lineage>
</organism>
<feature type="region of interest" description="Disordered" evidence="1">
    <location>
        <begin position="448"/>
        <end position="482"/>
    </location>
</feature>
<feature type="compositionally biased region" description="Pro residues" evidence="1">
    <location>
        <begin position="782"/>
        <end position="794"/>
    </location>
</feature>
<feature type="compositionally biased region" description="Pro residues" evidence="1">
    <location>
        <begin position="734"/>
        <end position="744"/>
    </location>
</feature>
<feature type="region of interest" description="Disordered" evidence="1">
    <location>
        <begin position="731"/>
        <end position="796"/>
    </location>
</feature>
<name>A0ABD3MMS9_9STRA</name>
<evidence type="ECO:0000256" key="1">
    <source>
        <dbReference type="SAM" id="MobiDB-lite"/>
    </source>
</evidence>
<dbReference type="EMBL" id="JALLBG020000096">
    <property type="protein sequence ID" value="KAL3765340.1"/>
    <property type="molecule type" value="Genomic_DNA"/>
</dbReference>
<reference evidence="2 3" key="1">
    <citation type="submission" date="2024-10" db="EMBL/GenBank/DDBJ databases">
        <title>Updated reference genomes for cyclostephanoid diatoms.</title>
        <authorList>
            <person name="Roberts W.R."/>
            <person name="Alverson A.J."/>
        </authorList>
    </citation>
    <scope>NUCLEOTIDE SEQUENCE [LARGE SCALE GENOMIC DNA]</scope>
    <source>
        <strain evidence="2 3">AJA232-27</strain>
    </source>
</reference>
<feature type="compositionally biased region" description="Low complexity" evidence="1">
    <location>
        <begin position="745"/>
        <end position="773"/>
    </location>
</feature>
<protein>
    <submittedName>
        <fullName evidence="2">Uncharacterized protein</fullName>
    </submittedName>
</protein>
<dbReference type="Proteomes" id="UP001530293">
    <property type="component" value="Unassembled WGS sequence"/>
</dbReference>
<feature type="compositionally biased region" description="Low complexity" evidence="1">
    <location>
        <begin position="374"/>
        <end position="391"/>
    </location>
</feature>
<proteinExistence type="predicted"/>
<feature type="compositionally biased region" description="Acidic residues" evidence="1">
    <location>
        <begin position="93"/>
        <end position="104"/>
    </location>
</feature>
<feature type="compositionally biased region" description="Polar residues" evidence="1">
    <location>
        <begin position="539"/>
        <end position="551"/>
    </location>
</feature>
<feature type="compositionally biased region" description="Low complexity" evidence="1">
    <location>
        <begin position="194"/>
        <end position="212"/>
    </location>
</feature>
<feature type="region of interest" description="Disordered" evidence="1">
    <location>
        <begin position="527"/>
        <end position="558"/>
    </location>
</feature>
<feature type="compositionally biased region" description="Polar residues" evidence="1">
    <location>
        <begin position="8"/>
        <end position="17"/>
    </location>
</feature>